<proteinExistence type="predicted"/>
<organism evidence="1 2">
    <name type="scientific">Bradyrhizobium valentinum</name>
    <dbReference type="NCBI Taxonomy" id="1518501"/>
    <lineage>
        <taxon>Bacteria</taxon>
        <taxon>Pseudomonadati</taxon>
        <taxon>Pseudomonadota</taxon>
        <taxon>Alphaproteobacteria</taxon>
        <taxon>Hyphomicrobiales</taxon>
        <taxon>Nitrobacteraceae</taxon>
        <taxon>Bradyrhizobium</taxon>
    </lineage>
</organism>
<dbReference type="EMBL" id="LLXX01000122">
    <property type="protein sequence ID" value="KRR04692.1"/>
    <property type="molecule type" value="Genomic_DNA"/>
</dbReference>
<dbReference type="RefSeq" id="WP_156438539.1">
    <property type="nucleotide sequence ID" value="NZ_LLXX01000122.1"/>
</dbReference>
<evidence type="ECO:0000313" key="1">
    <source>
        <dbReference type="EMBL" id="KRR04692.1"/>
    </source>
</evidence>
<dbReference type="OrthoDB" id="9764596at2"/>
<evidence type="ECO:0000313" key="2">
    <source>
        <dbReference type="Proteomes" id="UP000051913"/>
    </source>
</evidence>
<dbReference type="AlphaFoldDB" id="A0A0R3L9U3"/>
<protein>
    <submittedName>
        <fullName evidence="1">Uncharacterized protein</fullName>
    </submittedName>
</protein>
<sequence length="90" mass="10024">MILDAICDKAIGPFADRMGPTTKPRRQDDVARLALAGQHDLCSQRQRRGSERDRIMAVSCVSWSLEIVSIAFACPVRIDISFIGYAEPMQ</sequence>
<reference evidence="1 2" key="1">
    <citation type="submission" date="2014-03" db="EMBL/GenBank/DDBJ databases">
        <title>Bradyrhizobium valentinum sp. nov., isolated from effective nodules of Lupinus mariae-josephae, a lupine endemic of basic-lime soils in Eastern Spain.</title>
        <authorList>
            <person name="Duran D."/>
            <person name="Rey L."/>
            <person name="Navarro A."/>
            <person name="Busquets A."/>
            <person name="Imperial J."/>
            <person name="Ruiz-Argueso T."/>
        </authorList>
    </citation>
    <scope>NUCLEOTIDE SEQUENCE [LARGE SCALE GENOMIC DNA]</scope>
    <source>
        <strain evidence="1 2">LmjM3</strain>
    </source>
</reference>
<accession>A0A0R3L9U3</accession>
<keyword evidence="2" id="KW-1185">Reference proteome</keyword>
<dbReference type="Proteomes" id="UP000051913">
    <property type="component" value="Unassembled WGS sequence"/>
</dbReference>
<gene>
    <name evidence="1" type="ORF">CP49_18440</name>
</gene>
<comment type="caution">
    <text evidence="1">The sequence shown here is derived from an EMBL/GenBank/DDBJ whole genome shotgun (WGS) entry which is preliminary data.</text>
</comment>
<name>A0A0R3L9U3_9BRAD</name>